<keyword evidence="1" id="KW-0812">Transmembrane</keyword>
<sequence length="242" mass="26719">MTSKKKKSTATADNGGVPHQAMLPQVNLLPAEFVEKRELGALKRKIGTAFIGFFVVLVLSYVAVHVEKAAVDRRYDQALEETARLKAEEVKYAEVPRILSQITKIESALRDGMYREILWRDYLGAIAATVPDDGIIQTLSVTAATPNDPEPQPIDELQGPGIGQLTFSVNLKTMPDTVAWINELNAIPGFTGARFAEARYLQSPDGDTTYEFTGTVRLLEDIYSLRFEPEATKEVDDDALDS</sequence>
<dbReference type="RefSeq" id="WP_015771622.1">
    <property type="nucleotide sequence ID" value="NC_013174.1"/>
</dbReference>
<evidence type="ECO:0008006" key="4">
    <source>
        <dbReference type="Google" id="ProtNLM"/>
    </source>
</evidence>
<keyword evidence="1" id="KW-1133">Transmembrane helix</keyword>
<gene>
    <name evidence="2" type="ordered locus">Jden_1338</name>
</gene>
<dbReference type="eggNOG" id="COG3166">
    <property type="taxonomic scope" value="Bacteria"/>
</dbReference>
<evidence type="ECO:0000313" key="2">
    <source>
        <dbReference type="EMBL" id="ACV08994.1"/>
    </source>
</evidence>
<evidence type="ECO:0000313" key="3">
    <source>
        <dbReference type="Proteomes" id="UP000000628"/>
    </source>
</evidence>
<proteinExistence type="predicted"/>
<organism evidence="2 3">
    <name type="scientific">Jonesia denitrificans (strain ATCC 14870 / DSM 20603 / BCRC 15368 / CIP 55.134 / JCM 11481 / NBRC 15587 / NCTC 10816 / Prevot 55134)</name>
    <name type="common">Listeria denitrificans</name>
    <dbReference type="NCBI Taxonomy" id="471856"/>
    <lineage>
        <taxon>Bacteria</taxon>
        <taxon>Bacillati</taxon>
        <taxon>Actinomycetota</taxon>
        <taxon>Actinomycetes</taxon>
        <taxon>Micrococcales</taxon>
        <taxon>Jonesiaceae</taxon>
        <taxon>Jonesia</taxon>
    </lineage>
</organism>
<dbReference type="AlphaFoldDB" id="C7R4D7"/>
<name>C7R4D7_JONDD</name>
<evidence type="ECO:0000256" key="1">
    <source>
        <dbReference type="SAM" id="Phobius"/>
    </source>
</evidence>
<dbReference type="KEGG" id="jde:Jden_1338"/>
<dbReference type="Proteomes" id="UP000000628">
    <property type="component" value="Chromosome"/>
</dbReference>
<keyword evidence="1" id="KW-0472">Membrane</keyword>
<accession>C7R4D7</accession>
<dbReference type="HOGENOM" id="CLU_102861_0_0_11"/>
<feature type="transmembrane region" description="Helical" evidence="1">
    <location>
        <begin position="46"/>
        <end position="64"/>
    </location>
</feature>
<protein>
    <recommendedName>
        <fullName evidence="4">Fimbrial assembly family protein</fullName>
    </recommendedName>
</protein>
<dbReference type="STRING" id="471856.Jden_1338"/>
<keyword evidence="3" id="KW-1185">Reference proteome</keyword>
<reference evidence="2 3" key="1">
    <citation type="journal article" date="2009" name="Stand. Genomic Sci.">
        <title>Complete genome sequence of Jonesia denitrificans type strain (Prevot 55134).</title>
        <authorList>
            <person name="Pukall R."/>
            <person name="Gehrich-Schroter G."/>
            <person name="Lapidus A."/>
            <person name="Nolan M."/>
            <person name="Glavina Del Rio T."/>
            <person name="Lucas S."/>
            <person name="Chen F."/>
            <person name="Tice H."/>
            <person name="Pitluck S."/>
            <person name="Cheng J.F."/>
            <person name="Copeland A."/>
            <person name="Saunders E."/>
            <person name="Brettin T."/>
            <person name="Detter J.C."/>
            <person name="Bruce D."/>
            <person name="Goodwin L."/>
            <person name="Pati A."/>
            <person name="Ivanova N."/>
            <person name="Mavromatis K."/>
            <person name="Ovchinnikova G."/>
            <person name="Chen A."/>
            <person name="Palaniappan K."/>
            <person name="Land M."/>
            <person name="Hauser L."/>
            <person name="Chang Y.J."/>
            <person name="Jeffries C.D."/>
            <person name="Chain P."/>
            <person name="Goker M."/>
            <person name="Bristow J."/>
            <person name="Eisen J.A."/>
            <person name="Markowitz V."/>
            <person name="Hugenholtz P."/>
            <person name="Kyrpides N.C."/>
            <person name="Klenk H.P."/>
            <person name="Han C."/>
        </authorList>
    </citation>
    <scope>NUCLEOTIDE SEQUENCE [LARGE SCALE GENOMIC DNA]</scope>
    <source>
        <strain evidence="3">ATCC 14870 / DSM 20603 / BCRC 15368 / CIP 55.134 / JCM 11481 / NBRC 15587 / NCTC 10816 / Prevot 55134</strain>
    </source>
</reference>
<dbReference type="EMBL" id="CP001706">
    <property type="protein sequence ID" value="ACV08994.1"/>
    <property type="molecule type" value="Genomic_DNA"/>
</dbReference>
<dbReference type="OrthoDB" id="5196233at2"/>